<dbReference type="GO" id="GO:0003755">
    <property type="term" value="F:peptidyl-prolyl cis-trans isomerase activity"/>
    <property type="evidence" value="ECO:0007669"/>
    <property type="project" value="UniProtKB-UniRule"/>
</dbReference>
<evidence type="ECO:0000256" key="5">
    <source>
        <dbReference type="ARBA" id="ARBA00023186"/>
    </source>
</evidence>
<keyword evidence="5 7" id="KW-0143">Chaperone</keyword>
<feature type="domain" description="PpiC" evidence="8">
    <location>
        <begin position="287"/>
        <end position="386"/>
    </location>
</feature>
<dbReference type="GO" id="GO:0050821">
    <property type="term" value="P:protein stabilization"/>
    <property type="evidence" value="ECO:0007669"/>
    <property type="project" value="InterPro"/>
</dbReference>
<gene>
    <name evidence="7" type="primary">surA</name>
    <name evidence="9" type="ORF">V4F39_15935</name>
</gene>
<dbReference type="Pfam" id="PF00639">
    <property type="entry name" value="Rotamase"/>
    <property type="match status" value="2"/>
</dbReference>
<sequence>MRAVALTLACGIVTAVSAQPAPGRVAVRSADHIAAIVNQELVTAFEVEQRLARVREDAARGGQRLPEDAELRRQVLEMLIEERAILGFARDSGIRVEEPELDRAVAGVAAQNQITQAQLRERLRREGIDYSRFRNNLRDQIMIERVREREVQSRIRITDSEIDAFIEQQRSTAAAQPELNIAQILVTVPEGADDAVVAERRARAQAAMARVQAGEAFATVARELSEDANRERGGEIGLRAADRLPDVFVQAVNGLKAGEVAPALLRTGAGFHVLKVVDRKEGGAFQVTQTHARHILLRPSAQVPAEATVRRIEGFRREIEAGTATFEALARQYSEDGSAPQGGDLGWVSPGNFVPEFEEAMNRLSPGALSPAVTSRFGVHLIQVVGRRVVDVEMKQLREQARNALREQKFDGAYEEWVRELRARAYVELREAPQQP</sequence>
<evidence type="ECO:0000256" key="3">
    <source>
        <dbReference type="ARBA" id="ARBA00022764"/>
    </source>
</evidence>
<name>A0AAW9QK35_9BURK</name>
<accession>A0AAW9QK35</accession>
<dbReference type="GO" id="GO:0042277">
    <property type="term" value="F:peptide binding"/>
    <property type="evidence" value="ECO:0007669"/>
    <property type="project" value="InterPro"/>
</dbReference>
<dbReference type="Gene3D" id="1.10.4030.10">
    <property type="entry name" value="Porin chaperone SurA, peptide-binding domain"/>
    <property type="match status" value="1"/>
</dbReference>
<protein>
    <recommendedName>
        <fullName evidence="7">Chaperone SurA</fullName>
    </recommendedName>
    <alternativeName>
        <fullName evidence="7">Peptidyl-prolyl cis-trans isomerase SurA</fullName>
        <shortName evidence="7">PPIase SurA</shortName>
        <ecNumber evidence="7">5.2.1.8</ecNumber>
    </alternativeName>
    <alternativeName>
        <fullName evidence="7">Rotamase SurA</fullName>
    </alternativeName>
</protein>
<evidence type="ECO:0000256" key="4">
    <source>
        <dbReference type="ARBA" id="ARBA00023110"/>
    </source>
</evidence>
<keyword evidence="4 7" id="KW-0697">Rotamase</keyword>
<dbReference type="PANTHER" id="PTHR47637">
    <property type="entry name" value="CHAPERONE SURA"/>
    <property type="match status" value="1"/>
</dbReference>
<comment type="domain">
    <text evidence="7">The PPIase activity resides only in the second parvulin domain. The N-terminal region and the C-terminal tail are necessary and sufficient for the chaperone activity of SurA. The PPIase activity is dispensable for SurA to function as a chaperone. The N-terminal region and the C-terminal tail are also required for porin recognition.</text>
</comment>
<dbReference type="HAMAP" id="MF_01183">
    <property type="entry name" value="Chaperone_SurA"/>
    <property type="match status" value="1"/>
</dbReference>
<dbReference type="PANTHER" id="PTHR47637:SF1">
    <property type="entry name" value="CHAPERONE SURA"/>
    <property type="match status" value="1"/>
</dbReference>
<dbReference type="InterPro" id="IPR000297">
    <property type="entry name" value="PPIase_PpiC"/>
</dbReference>
<dbReference type="EMBL" id="JAZIBG010000031">
    <property type="protein sequence ID" value="MEF7615410.1"/>
    <property type="molecule type" value="Genomic_DNA"/>
</dbReference>
<dbReference type="InterPro" id="IPR027304">
    <property type="entry name" value="Trigger_fact/SurA_dom_sf"/>
</dbReference>
<dbReference type="InterPro" id="IPR050280">
    <property type="entry name" value="OMP_Chaperone_SurA"/>
</dbReference>
<evidence type="ECO:0000259" key="8">
    <source>
        <dbReference type="PROSITE" id="PS50198"/>
    </source>
</evidence>
<dbReference type="GO" id="GO:0051082">
    <property type="term" value="F:unfolded protein binding"/>
    <property type="evidence" value="ECO:0007669"/>
    <property type="project" value="UniProtKB-UniRule"/>
</dbReference>
<evidence type="ECO:0000313" key="9">
    <source>
        <dbReference type="EMBL" id="MEF7615410.1"/>
    </source>
</evidence>
<dbReference type="GO" id="GO:0030288">
    <property type="term" value="C:outer membrane-bounded periplasmic space"/>
    <property type="evidence" value="ECO:0007669"/>
    <property type="project" value="InterPro"/>
</dbReference>
<dbReference type="InterPro" id="IPR046357">
    <property type="entry name" value="PPIase_dom_sf"/>
</dbReference>
<comment type="function">
    <text evidence="7">Chaperone involved in the correct folding and assembly of outer membrane proteins. Recognizes specific patterns of aromatic residues and the orientation of their side chains, which are found more frequently in integral outer membrane proteins. May act in both early periplasmic and late outer membrane-associated steps of protein maturation.</text>
</comment>
<dbReference type="AlphaFoldDB" id="A0AAW9QK35"/>
<dbReference type="Pfam" id="PF09312">
    <property type="entry name" value="SurA_N"/>
    <property type="match status" value="1"/>
</dbReference>
<evidence type="ECO:0000256" key="7">
    <source>
        <dbReference type="HAMAP-Rule" id="MF_01183"/>
    </source>
</evidence>
<keyword evidence="10" id="KW-1185">Reference proteome</keyword>
<dbReference type="EC" id="5.2.1.8" evidence="7"/>
<dbReference type="RefSeq" id="WP_332290667.1">
    <property type="nucleotide sequence ID" value="NZ_JAZIBG010000031.1"/>
</dbReference>
<comment type="catalytic activity">
    <reaction evidence="7">
        <text>[protein]-peptidylproline (omega=180) = [protein]-peptidylproline (omega=0)</text>
        <dbReference type="Rhea" id="RHEA:16237"/>
        <dbReference type="Rhea" id="RHEA-COMP:10747"/>
        <dbReference type="Rhea" id="RHEA-COMP:10748"/>
        <dbReference type="ChEBI" id="CHEBI:83833"/>
        <dbReference type="ChEBI" id="CHEBI:83834"/>
        <dbReference type="EC" id="5.2.1.8"/>
    </reaction>
</comment>
<keyword evidence="1 7" id="KW-0732">Signal</keyword>
<comment type="subcellular location">
    <subcellularLocation>
        <location evidence="7">Periplasm</location>
    </subcellularLocation>
    <text evidence="7">Is capable of associating with the outer membrane.</text>
</comment>
<dbReference type="SUPFAM" id="SSF109998">
    <property type="entry name" value="Triger factor/SurA peptide-binding domain-like"/>
    <property type="match status" value="1"/>
</dbReference>
<dbReference type="InterPro" id="IPR023058">
    <property type="entry name" value="PPIase_PpiC_CS"/>
</dbReference>
<dbReference type="InterPro" id="IPR015391">
    <property type="entry name" value="SurA_N"/>
</dbReference>
<dbReference type="PROSITE" id="PS01096">
    <property type="entry name" value="PPIC_PPIASE_1"/>
    <property type="match status" value="1"/>
</dbReference>
<evidence type="ECO:0000256" key="2">
    <source>
        <dbReference type="ARBA" id="ARBA00022737"/>
    </source>
</evidence>
<evidence type="ECO:0000313" key="10">
    <source>
        <dbReference type="Proteomes" id="UP001336250"/>
    </source>
</evidence>
<dbReference type="InterPro" id="IPR023034">
    <property type="entry name" value="PPIase_SurA"/>
</dbReference>
<dbReference type="SUPFAM" id="SSF54534">
    <property type="entry name" value="FKBP-like"/>
    <property type="match status" value="2"/>
</dbReference>
<organism evidence="9 10">
    <name type="scientific">Aquincola agrisoli</name>
    <dbReference type="NCBI Taxonomy" id="3119538"/>
    <lineage>
        <taxon>Bacteria</taxon>
        <taxon>Pseudomonadati</taxon>
        <taxon>Pseudomonadota</taxon>
        <taxon>Betaproteobacteria</taxon>
        <taxon>Burkholderiales</taxon>
        <taxon>Sphaerotilaceae</taxon>
        <taxon>Aquincola</taxon>
    </lineage>
</organism>
<keyword evidence="2 7" id="KW-0677">Repeat</keyword>
<comment type="caution">
    <text evidence="9">The sequence shown here is derived from an EMBL/GenBank/DDBJ whole genome shotgun (WGS) entry which is preliminary data.</text>
</comment>
<dbReference type="Proteomes" id="UP001336250">
    <property type="component" value="Unassembled WGS sequence"/>
</dbReference>
<keyword evidence="3 7" id="KW-0574">Periplasm</keyword>
<reference evidence="9 10" key="1">
    <citation type="submission" date="2024-02" db="EMBL/GenBank/DDBJ databases">
        <title>Genome sequence of Aquincola sp. MAHUQ-54.</title>
        <authorList>
            <person name="Huq M.A."/>
        </authorList>
    </citation>
    <scope>NUCLEOTIDE SEQUENCE [LARGE SCALE GENOMIC DNA]</scope>
    <source>
        <strain evidence="9 10">MAHUQ-54</strain>
    </source>
</reference>
<dbReference type="GO" id="GO:0043165">
    <property type="term" value="P:Gram-negative-bacterium-type cell outer membrane assembly"/>
    <property type="evidence" value="ECO:0007669"/>
    <property type="project" value="InterPro"/>
</dbReference>
<keyword evidence="6 7" id="KW-0413">Isomerase</keyword>
<proteinExistence type="inferred from homology"/>
<dbReference type="GO" id="GO:0006457">
    <property type="term" value="P:protein folding"/>
    <property type="evidence" value="ECO:0007669"/>
    <property type="project" value="UniProtKB-UniRule"/>
</dbReference>
<dbReference type="PROSITE" id="PS50198">
    <property type="entry name" value="PPIC_PPIASE_2"/>
    <property type="match status" value="2"/>
</dbReference>
<feature type="domain" description="PpiC" evidence="8">
    <location>
        <begin position="176"/>
        <end position="278"/>
    </location>
</feature>
<evidence type="ECO:0000256" key="1">
    <source>
        <dbReference type="ARBA" id="ARBA00022729"/>
    </source>
</evidence>
<evidence type="ECO:0000256" key="6">
    <source>
        <dbReference type="ARBA" id="ARBA00023235"/>
    </source>
</evidence>
<dbReference type="Gene3D" id="3.10.50.40">
    <property type="match status" value="2"/>
</dbReference>